<dbReference type="InterPro" id="IPR011006">
    <property type="entry name" value="CheY-like_superfamily"/>
</dbReference>
<dbReference type="Gene3D" id="1.10.10.10">
    <property type="entry name" value="Winged helix-like DNA-binding domain superfamily/Winged helix DNA-binding domain"/>
    <property type="match status" value="1"/>
</dbReference>
<dbReference type="PROSITE" id="PS50043">
    <property type="entry name" value="HTH_LUXR_2"/>
    <property type="match status" value="1"/>
</dbReference>
<reference evidence="3" key="1">
    <citation type="submission" date="2016-10" db="EMBL/GenBank/DDBJ databases">
        <authorList>
            <person name="Varghese N."/>
            <person name="Submissions S."/>
        </authorList>
    </citation>
    <scope>NUCLEOTIDE SEQUENCE [LARGE SCALE GENOMIC DNA]</scope>
    <source>
        <strain evidence="3">CGMCC 4.6858</strain>
    </source>
</reference>
<organism evidence="2 3">
    <name type="scientific">Nocardioides lianchengensis</name>
    <dbReference type="NCBI Taxonomy" id="1045774"/>
    <lineage>
        <taxon>Bacteria</taxon>
        <taxon>Bacillati</taxon>
        <taxon>Actinomycetota</taxon>
        <taxon>Actinomycetes</taxon>
        <taxon>Propionibacteriales</taxon>
        <taxon>Nocardioidaceae</taxon>
        <taxon>Nocardioides</taxon>
    </lineage>
</organism>
<dbReference type="GO" id="GO:0006355">
    <property type="term" value="P:regulation of DNA-templated transcription"/>
    <property type="evidence" value="ECO:0007669"/>
    <property type="project" value="InterPro"/>
</dbReference>
<dbReference type="InterPro" id="IPR036388">
    <property type="entry name" value="WH-like_DNA-bd_sf"/>
</dbReference>
<dbReference type="AlphaFoldDB" id="A0A1G6UND3"/>
<evidence type="ECO:0000256" key="1">
    <source>
        <dbReference type="ARBA" id="ARBA00023125"/>
    </source>
</evidence>
<dbReference type="OrthoDB" id="9816529at2"/>
<keyword evidence="1 2" id="KW-0238">DNA-binding</keyword>
<dbReference type="InterPro" id="IPR001789">
    <property type="entry name" value="Sig_transdc_resp-reg_receiver"/>
</dbReference>
<dbReference type="InterPro" id="IPR039420">
    <property type="entry name" value="WalR-like"/>
</dbReference>
<dbReference type="InterPro" id="IPR000792">
    <property type="entry name" value="Tscrpt_reg_LuxR_C"/>
</dbReference>
<evidence type="ECO:0000313" key="2">
    <source>
        <dbReference type="EMBL" id="SDD42799.1"/>
    </source>
</evidence>
<dbReference type="PROSITE" id="PS50110">
    <property type="entry name" value="RESPONSE_REGULATORY"/>
    <property type="match status" value="1"/>
</dbReference>
<dbReference type="CDD" id="cd06170">
    <property type="entry name" value="LuxR_C_like"/>
    <property type="match status" value="1"/>
</dbReference>
<dbReference type="Proteomes" id="UP000199034">
    <property type="component" value="Unassembled WGS sequence"/>
</dbReference>
<accession>A0A1G6UND3</accession>
<proteinExistence type="predicted"/>
<dbReference type="Pfam" id="PF00196">
    <property type="entry name" value="GerE"/>
    <property type="match status" value="1"/>
</dbReference>
<dbReference type="STRING" id="1045774.SAMN05421872_10837"/>
<sequence>MSKPVRIAIANDYVVVVAGVAAALAPYADRVEVVELDSRMPLATPVDVLLYDTFGQIQADSIDVDALSHGLAGRVVAFSWNVEPELVKRALETGVNGYIPKSVTAEELVDLIERVHAGEQVVPAVDESEENFGAWPGRELGLTDREAEILALITQGYSNDEIARHVYLGINTVKTHIRKAYRKIGVSRRAEAVLWGIDHGFRPDTERRMRNR</sequence>
<dbReference type="InterPro" id="IPR016032">
    <property type="entry name" value="Sig_transdc_resp-reg_C-effctor"/>
</dbReference>
<dbReference type="SUPFAM" id="SSF52172">
    <property type="entry name" value="CheY-like"/>
    <property type="match status" value="1"/>
</dbReference>
<dbReference type="SMART" id="SM00421">
    <property type="entry name" value="HTH_LUXR"/>
    <property type="match status" value="1"/>
</dbReference>
<name>A0A1G6UND3_9ACTN</name>
<dbReference type="GO" id="GO:0003677">
    <property type="term" value="F:DNA binding"/>
    <property type="evidence" value="ECO:0007669"/>
    <property type="project" value="UniProtKB-KW"/>
</dbReference>
<evidence type="ECO:0000313" key="3">
    <source>
        <dbReference type="Proteomes" id="UP000199034"/>
    </source>
</evidence>
<gene>
    <name evidence="2" type="ORF">SAMN05421872_10837</name>
</gene>
<dbReference type="PANTHER" id="PTHR43214">
    <property type="entry name" value="TWO-COMPONENT RESPONSE REGULATOR"/>
    <property type="match status" value="1"/>
</dbReference>
<protein>
    <submittedName>
        <fullName evidence="2">DNA-binding response regulator, NarL/FixJ family, contains REC and HTH domains</fullName>
    </submittedName>
</protein>
<dbReference type="GO" id="GO:0000160">
    <property type="term" value="P:phosphorelay signal transduction system"/>
    <property type="evidence" value="ECO:0007669"/>
    <property type="project" value="InterPro"/>
</dbReference>
<dbReference type="SUPFAM" id="SSF46894">
    <property type="entry name" value="C-terminal effector domain of the bipartite response regulators"/>
    <property type="match status" value="1"/>
</dbReference>
<dbReference type="EMBL" id="FMZM01000008">
    <property type="protein sequence ID" value="SDD42799.1"/>
    <property type="molecule type" value="Genomic_DNA"/>
</dbReference>
<keyword evidence="3" id="KW-1185">Reference proteome</keyword>
<dbReference type="Gene3D" id="3.40.50.2300">
    <property type="match status" value="1"/>
</dbReference>
<dbReference type="PRINTS" id="PR00038">
    <property type="entry name" value="HTHLUXR"/>
</dbReference>
<dbReference type="RefSeq" id="WP_090857704.1">
    <property type="nucleotide sequence ID" value="NZ_FMZM01000008.1"/>
</dbReference>